<evidence type="ECO:0000313" key="2">
    <source>
        <dbReference type="EMBL" id="GFH27799.1"/>
    </source>
</evidence>
<organism evidence="2 3">
    <name type="scientific">Haematococcus lacustris</name>
    <name type="common">Green alga</name>
    <name type="synonym">Haematococcus pluvialis</name>
    <dbReference type="NCBI Taxonomy" id="44745"/>
    <lineage>
        <taxon>Eukaryota</taxon>
        <taxon>Viridiplantae</taxon>
        <taxon>Chlorophyta</taxon>
        <taxon>core chlorophytes</taxon>
        <taxon>Chlorophyceae</taxon>
        <taxon>CS clade</taxon>
        <taxon>Chlamydomonadales</taxon>
        <taxon>Haematococcaceae</taxon>
        <taxon>Haematococcus</taxon>
    </lineage>
</organism>
<comment type="caution">
    <text evidence="2">The sequence shown here is derived from an EMBL/GenBank/DDBJ whole genome shotgun (WGS) entry which is preliminary data.</text>
</comment>
<keyword evidence="3" id="KW-1185">Reference proteome</keyword>
<proteinExistence type="predicted"/>
<dbReference type="EMBL" id="BLLF01003623">
    <property type="protein sequence ID" value="GFH27799.1"/>
    <property type="molecule type" value="Genomic_DNA"/>
</dbReference>
<feature type="region of interest" description="Disordered" evidence="1">
    <location>
        <begin position="1"/>
        <end position="29"/>
    </location>
</feature>
<reference evidence="2 3" key="1">
    <citation type="submission" date="2020-02" db="EMBL/GenBank/DDBJ databases">
        <title>Draft genome sequence of Haematococcus lacustris strain NIES-144.</title>
        <authorList>
            <person name="Morimoto D."/>
            <person name="Nakagawa S."/>
            <person name="Yoshida T."/>
            <person name="Sawayama S."/>
        </authorList>
    </citation>
    <scope>NUCLEOTIDE SEQUENCE [LARGE SCALE GENOMIC DNA]</scope>
    <source>
        <strain evidence="2 3">NIES-144</strain>
    </source>
</reference>
<name>A0A6A0A5M1_HAELA</name>
<dbReference type="Proteomes" id="UP000485058">
    <property type="component" value="Unassembled WGS sequence"/>
</dbReference>
<evidence type="ECO:0000256" key="1">
    <source>
        <dbReference type="SAM" id="MobiDB-lite"/>
    </source>
</evidence>
<feature type="region of interest" description="Disordered" evidence="1">
    <location>
        <begin position="56"/>
        <end position="110"/>
    </location>
</feature>
<feature type="non-terminal residue" evidence="2">
    <location>
        <position position="1"/>
    </location>
</feature>
<sequence>MHAVGRAQQSIKVGDSNSSRCGACSHRHDRPREMNWWPEAFPCRAAYAAVGLATRDYIPGPASNPQQPKGLPGSSAARQSAIENSEQEDAIQKIPVPSPAQPSLIWCHGA</sequence>
<dbReference type="AlphaFoldDB" id="A0A6A0A5M1"/>
<feature type="compositionally biased region" description="Polar residues" evidence="1">
    <location>
        <begin position="7"/>
        <end position="20"/>
    </location>
</feature>
<gene>
    <name evidence="2" type="ORF">HaLaN_26179</name>
</gene>
<protein>
    <submittedName>
        <fullName evidence="2">Uncharacterized protein</fullName>
    </submittedName>
</protein>
<evidence type="ECO:0000313" key="3">
    <source>
        <dbReference type="Proteomes" id="UP000485058"/>
    </source>
</evidence>
<accession>A0A6A0A5M1</accession>